<dbReference type="GeneID" id="55997440"/>
<dbReference type="EMBL" id="CP055902">
    <property type="protein sequence ID" value="QKX62794.1"/>
    <property type="molecule type" value="Genomic_DNA"/>
</dbReference>
<evidence type="ECO:0000313" key="1">
    <source>
        <dbReference type="EMBL" id="QKX62794.1"/>
    </source>
</evidence>
<name>A0A7H8R8Q8_TALRU</name>
<keyword evidence="2" id="KW-1185">Reference proteome</keyword>
<dbReference type="Proteomes" id="UP000509510">
    <property type="component" value="Chromosome V"/>
</dbReference>
<sequence>MDNCNSGLSRTADVPRGLQGKKNVLNYHLYSAVDEIMCHRGIKNEMRDGLIGYGFECLQVAIQEWVLGIDRDLIKQSRNFRRTFKEVFDREDLILLIRELGLGDETSDEADEAWMRWVCDLGTCTRIVLIRHIWQYLYKNIFAERYPIGVSEDSRSTFDDIFSVMKSGREDENTILLTNKLRSNIVTLLTKSETSQQRKKRRVGELSRGLAKSFPTRWIDIKTLEPHLNTLKINIIQNAVGLHECIACSSHEYLFMSPGSPDLVRGEIPDEPKLLSWDLKDTFTWLSSNRDIDGVLQCLYPGLYRRGMLGEENVLEARPVVLVYGHKGPKPPGGLNPQESKNIERKGILRVRREMKDTDDTLHRRK</sequence>
<dbReference type="KEGG" id="trg:TRUGW13939_09959"/>
<evidence type="ECO:0000313" key="2">
    <source>
        <dbReference type="Proteomes" id="UP000509510"/>
    </source>
</evidence>
<dbReference type="AlphaFoldDB" id="A0A7H8R8Q8"/>
<organism evidence="1 2">
    <name type="scientific">Talaromyces rugulosus</name>
    <name type="common">Penicillium rugulosum</name>
    <dbReference type="NCBI Taxonomy" id="121627"/>
    <lineage>
        <taxon>Eukaryota</taxon>
        <taxon>Fungi</taxon>
        <taxon>Dikarya</taxon>
        <taxon>Ascomycota</taxon>
        <taxon>Pezizomycotina</taxon>
        <taxon>Eurotiomycetes</taxon>
        <taxon>Eurotiomycetidae</taxon>
        <taxon>Eurotiales</taxon>
        <taxon>Trichocomaceae</taxon>
        <taxon>Talaromyces</taxon>
        <taxon>Talaromyces sect. Islandici</taxon>
    </lineage>
</organism>
<gene>
    <name evidence="1" type="ORF">TRUGW13939_09959</name>
</gene>
<proteinExistence type="predicted"/>
<reference evidence="2" key="1">
    <citation type="submission" date="2020-06" db="EMBL/GenBank/DDBJ databases">
        <title>A chromosome-scale genome assembly of Talaromyces rugulosus W13939.</title>
        <authorList>
            <person name="Wang B."/>
            <person name="Guo L."/>
            <person name="Ye K."/>
            <person name="Wang L."/>
        </authorList>
    </citation>
    <scope>NUCLEOTIDE SEQUENCE [LARGE SCALE GENOMIC DNA]</scope>
    <source>
        <strain evidence="2">W13939</strain>
    </source>
</reference>
<dbReference type="OrthoDB" id="4868352at2759"/>
<protein>
    <submittedName>
        <fullName evidence="1">Uncharacterized protein</fullName>
    </submittedName>
</protein>
<dbReference type="RefSeq" id="XP_035348968.1">
    <property type="nucleotide sequence ID" value="XM_035493075.1"/>
</dbReference>
<accession>A0A7H8R8Q8</accession>